<evidence type="ECO:0000313" key="6">
    <source>
        <dbReference type="Proteomes" id="UP000006094"/>
    </source>
</evidence>
<dbReference type="InterPro" id="IPR036388">
    <property type="entry name" value="WH-like_DNA-bd_sf"/>
</dbReference>
<name>K0B5H5_GOTA9</name>
<gene>
    <name evidence="5" type="ordered locus">Curi_c27930</name>
</gene>
<dbReference type="InterPro" id="IPR036390">
    <property type="entry name" value="WH_DNA-bd_sf"/>
</dbReference>
<evidence type="ECO:0000313" key="5">
    <source>
        <dbReference type="EMBL" id="AFS79786.1"/>
    </source>
</evidence>
<reference evidence="5 6" key="1">
    <citation type="journal article" date="2012" name="PLoS ONE">
        <title>The purine-utilizing bacterium Clostridium acidurici 9a: a genome-guided metabolic reconsideration.</title>
        <authorList>
            <person name="Hartwich K."/>
            <person name="Poehlein A."/>
            <person name="Daniel R."/>
        </authorList>
    </citation>
    <scope>NUCLEOTIDE SEQUENCE [LARGE SCALE GENOMIC DNA]</scope>
    <source>
        <strain evidence="6">ATCC 7906 / DSM 604 / BCRC 14475 / CIP 104303 / KCTC 5404 / NCIMB 10678 / 9a</strain>
    </source>
</reference>
<protein>
    <submittedName>
        <fullName evidence="5">Transcriptional regulator</fullName>
    </submittedName>
</protein>
<dbReference type="HOGENOM" id="CLU_2567706_0_0_9"/>
<evidence type="ECO:0000256" key="4">
    <source>
        <dbReference type="ARBA" id="ARBA00023163"/>
    </source>
</evidence>
<dbReference type="GO" id="GO:0045892">
    <property type="term" value="P:negative regulation of DNA-templated transcription"/>
    <property type="evidence" value="ECO:0007669"/>
    <property type="project" value="InterPro"/>
</dbReference>
<keyword evidence="3" id="KW-0238">DNA-binding</keyword>
<sequence>MSDSEIISSLSDKMSWSHQTIKTFINKLLNKQVISFEKSRRSYPYYPLVFYNGYVKSKNKSFLKKVLKISCYMRMNQCNME</sequence>
<dbReference type="STRING" id="1128398.Curi_c27930"/>
<dbReference type="Proteomes" id="UP000006094">
    <property type="component" value="Chromosome"/>
</dbReference>
<dbReference type="Pfam" id="PF03965">
    <property type="entry name" value="Penicillinase_R"/>
    <property type="match status" value="1"/>
</dbReference>
<accession>K0B5H5</accession>
<dbReference type="AlphaFoldDB" id="K0B5H5"/>
<dbReference type="RefSeq" id="WP_014968920.1">
    <property type="nucleotide sequence ID" value="NC_018664.1"/>
</dbReference>
<dbReference type="GO" id="GO:0003677">
    <property type="term" value="F:DNA binding"/>
    <property type="evidence" value="ECO:0007669"/>
    <property type="project" value="UniProtKB-KW"/>
</dbReference>
<evidence type="ECO:0000256" key="1">
    <source>
        <dbReference type="ARBA" id="ARBA00011046"/>
    </source>
</evidence>
<dbReference type="Gene3D" id="1.10.10.10">
    <property type="entry name" value="Winged helix-like DNA-binding domain superfamily/Winged helix DNA-binding domain"/>
    <property type="match status" value="1"/>
</dbReference>
<keyword evidence="6" id="KW-1185">Reference proteome</keyword>
<proteinExistence type="inferred from homology"/>
<organism evidence="5 6">
    <name type="scientific">Gottschalkia acidurici (strain ATCC 7906 / DSM 604 / BCRC 14475 / CIP 104303 / KCTC 5404 / NCIMB 10678 / 9a)</name>
    <name type="common">Clostridium acidurici</name>
    <dbReference type="NCBI Taxonomy" id="1128398"/>
    <lineage>
        <taxon>Bacteria</taxon>
        <taxon>Bacillati</taxon>
        <taxon>Bacillota</taxon>
        <taxon>Tissierellia</taxon>
        <taxon>Tissierellales</taxon>
        <taxon>Gottschalkiaceae</taxon>
        <taxon>Gottschalkia</taxon>
    </lineage>
</organism>
<comment type="similarity">
    <text evidence="1">Belongs to the BlaI transcriptional regulatory family.</text>
</comment>
<keyword evidence="4" id="KW-0804">Transcription</keyword>
<dbReference type="SUPFAM" id="SSF46785">
    <property type="entry name" value="Winged helix' DNA-binding domain"/>
    <property type="match status" value="1"/>
</dbReference>
<evidence type="ECO:0000256" key="3">
    <source>
        <dbReference type="ARBA" id="ARBA00023125"/>
    </source>
</evidence>
<keyword evidence="2" id="KW-0805">Transcription regulation</keyword>
<dbReference type="EMBL" id="CP003326">
    <property type="protein sequence ID" value="AFS79786.1"/>
    <property type="molecule type" value="Genomic_DNA"/>
</dbReference>
<evidence type="ECO:0000256" key="2">
    <source>
        <dbReference type="ARBA" id="ARBA00023015"/>
    </source>
</evidence>
<dbReference type="KEGG" id="cad:Curi_c27930"/>
<dbReference type="InterPro" id="IPR005650">
    <property type="entry name" value="BlaI_family"/>
</dbReference>
<dbReference type="eggNOG" id="COG3682">
    <property type="taxonomic scope" value="Bacteria"/>
</dbReference>